<dbReference type="EMBL" id="NDHI03003391">
    <property type="protein sequence ID" value="PNJ68212.1"/>
    <property type="molecule type" value="Genomic_DNA"/>
</dbReference>
<reference evidence="3" key="1">
    <citation type="submission" date="2017-12" db="EMBL/GenBank/DDBJ databases">
        <title>High-resolution comparative analysis of great ape genomes.</title>
        <authorList>
            <person name="Pollen A."/>
            <person name="Hastie A."/>
            <person name="Hormozdiari F."/>
            <person name="Dougherty M."/>
            <person name="Liu R."/>
            <person name="Chaisson M."/>
            <person name="Hoppe E."/>
            <person name="Hill C."/>
            <person name="Pang A."/>
            <person name="Hillier L."/>
            <person name="Baker C."/>
            <person name="Armstrong J."/>
            <person name="Shendure J."/>
            <person name="Paten B."/>
            <person name="Wilson R."/>
            <person name="Chao H."/>
            <person name="Schneider V."/>
            <person name="Ventura M."/>
            <person name="Kronenberg Z."/>
            <person name="Murali S."/>
            <person name="Gordon D."/>
            <person name="Cantsilieris S."/>
            <person name="Munson K."/>
            <person name="Nelson B."/>
            <person name="Raja A."/>
            <person name="Underwood J."/>
            <person name="Diekhans M."/>
            <person name="Fiddes I."/>
            <person name="Haussler D."/>
            <person name="Eichler E."/>
        </authorList>
    </citation>
    <scope>NUCLEOTIDE SEQUENCE [LARGE SCALE GENOMIC DNA]</scope>
    <source>
        <strain evidence="3">Susie</strain>
    </source>
</reference>
<sequence length="147" mass="15033">MKPAAREARLPPRSPGLRWTLPLLLLLLSLGQILCAGGTPSPIPDPSVATVATGENGVTQISSTAESFHKQNGTGTPQVETNTSEGGENSGANDSLRTPEQGSNGTDGASQKTPSSTEPIPVSDLRVALMGVRKATLSWSNGNGTAS</sequence>
<feature type="region of interest" description="Disordered" evidence="1">
    <location>
        <begin position="39"/>
        <end position="125"/>
    </location>
</feature>
<gene>
    <name evidence="3" type="ORF">CR201_G0010881</name>
</gene>
<dbReference type="AlphaFoldDB" id="A0A2J8WEL1"/>
<feature type="compositionally biased region" description="Polar residues" evidence="1">
    <location>
        <begin position="56"/>
        <end position="118"/>
    </location>
</feature>
<evidence type="ECO:0000313" key="3">
    <source>
        <dbReference type="EMBL" id="PNJ68212.1"/>
    </source>
</evidence>
<accession>A0A2J8WEL1</accession>
<feature type="signal peptide" evidence="2">
    <location>
        <begin position="1"/>
        <end position="35"/>
    </location>
</feature>
<evidence type="ECO:0000256" key="1">
    <source>
        <dbReference type="SAM" id="MobiDB-lite"/>
    </source>
</evidence>
<evidence type="ECO:0000256" key="2">
    <source>
        <dbReference type="SAM" id="SignalP"/>
    </source>
</evidence>
<organism evidence="3">
    <name type="scientific">Pongo abelii</name>
    <name type="common">Sumatran orangutan</name>
    <name type="synonym">Pongo pygmaeus abelii</name>
    <dbReference type="NCBI Taxonomy" id="9601"/>
    <lineage>
        <taxon>Eukaryota</taxon>
        <taxon>Metazoa</taxon>
        <taxon>Chordata</taxon>
        <taxon>Craniata</taxon>
        <taxon>Vertebrata</taxon>
        <taxon>Euteleostomi</taxon>
        <taxon>Mammalia</taxon>
        <taxon>Eutheria</taxon>
        <taxon>Euarchontoglires</taxon>
        <taxon>Primates</taxon>
        <taxon>Haplorrhini</taxon>
        <taxon>Catarrhini</taxon>
        <taxon>Hominidae</taxon>
        <taxon>Pongo</taxon>
    </lineage>
</organism>
<keyword evidence="2" id="KW-0732">Signal</keyword>
<feature type="non-terminal residue" evidence="3">
    <location>
        <position position="147"/>
    </location>
</feature>
<feature type="chain" id="PRO_5014415761" evidence="2">
    <location>
        <begin position="36"/>
        <end position="147"/>
    </location>
</feature>
<proteinExistence type="predicted"/>
<comment type="caution">
    <text evidence="3">The sequence shown here is derived from an EMBL/GenBank/DDBJ whole genome shotgun (WGS) entry which is preliminary data.</text>
</comment>
<name>A0A2J8WEL1_PONAB</name>
<protein>
    <submittedName>
        <fullName evidence="3">PTPRJ isoform 7</fullName>
    </submittedName>
</protein>